<dbReference type="SUPFAM" id="SSF53448">
    <property type="entry name" value="Nucleotide-diphospho-sugar transferases"/>
    <property type="match status" value="1"/>
</dbReference>
<accession>A0A975PC96</accession>
<dbReference type="EC" id="2.4.-.-" evidence="1"/>
<keyword evidence="1" id="KW-0328">Glycosyltransferase</keyword>
<reference evidence="1" key="1">
    <citation type="submission" date="2021-06" db="EMBL/GenBank/DDBJ databases">
        <authorList>
            <person name="Lee C.-S."/>
            <person name="Jin L."/>
        </authorList>
    </citation>
    <scope>NUCLEOTIDE SEQUENCE</scope>
    <source>
        <strain evidence="1">Con5</strain>
        <plasmid evidence="1">p4</plasmid>
    </source>
</reference>
<dbReference type="KEGG" id="gfu:KM031_21380"/>
<dbReference type="AlphaFoldDB" id="A0A975PC96"/>
<keyword evidence="1" id="KW-0614">Plasmid</keyword>
<sequence>MPFLSDLTFTEPGLLRGHVLLDSQPDRQWHVGLFVNGRLLGATPADLPVDLDCNPGWIGEHGFRFSLNPRALQDVDVLRVEVLNAGHIIFEHEFLNLRKTTSPVIRGPGSLRHARGLMLSGTVENGVTDLPSYEILAMEGDRIVGRCRVNRWEHIGNPQDPLGRAAAFDLHLDSDLADGQMHRLHVETSTGIVLEGSPVDVIAWPNRLRAGLIAAASGNTPAHARRAEAMLDRLLGLGMPLSAYTALYPELAAPPRPPAADGRIGEDGTWFRLGGTGWVLCCHTAVHPLPSFAARLADALPTMHGAKAVFCDLALRQTDGMLWPLLMPAFDTERLLEQGHAALCFALPEAALSKTVLPEVEPPSLVALLLDHLAPRGGMPDMTGLWHLPHPGGWAEEAALATTCVSRTQALNTALRQPGRLPADSRIITTPPRAGALFPTLHLHRPVEDRAVSVIVPTRNQGPMLKAAVTGLIAANPGFDLDVIVVDNGSNEAESLEVLNELEDGGARILEFGEGFNFSLINNLACDHARHAQLCFMNNDVAFPWPGVLDELCSRLADPGVGATGPLMLRASDIIQHGGVVLGPWHGAVHAFEDRMLGDPGYGELLCAASEPAAVTGAFLLTRRALFEGLGGFDTTRFSVNFNDVDYCLRLRQAGYRIVLSPHARIRHFESVSRGREKGNPAGLRLQRELACLRDIWRETVLNDPQYHPLFAPDALPYRALSLEHRDPAPRRAWCWQPAKLPHWA</sequence>
<dbReference type="InterPro" id="IPR029044">
    <property type="entry name" value="Nucleotide-diphossugar_trans"/>
</dbReference>
<dbReference type="Proteomes" id="UP000679352">
    <property type="component" value="Plasmid p4"/>
</dbReference>
<dbReference type="RefSeq" id="WP_215507287.1">
    <property type="nucleotide sequence ID" value="NZ_CP076365.1"/>
</dbReference>
<keyword evidence="2" id="KW-1185">Reference proteome</keyword>
<geneLocation type="plasmid" evidence="1 2">
    <name>p4</name>
</geneLocation>
<dbReference type="Gene3D" id="3.90.550.10">
    <property type="entry name" value="Spore Coat Polysaccharide Biosynthesis Protein SpsA, Chain A"/>
    <property type="match status" value="1"/>
</dbReference>
<evidence type="ECO:0000313" key="1">
    <source>
        <dbReference type="EMBL" id="QWK92983.1"/>
    </source>
</evidence>
<protein>
    <submittedName>
        <fullName evidence="1">Glycosyltransferase</fullName>
        <ecNumber evidence="1">2.4.-.-</ecNumber>
    </submittedName>
</protein>
<evidence type="ECO:0000313" key="2">
    <source>
        <dbReference type="Proteomes" id="UP000679352"/>
    </source>
</evidence>
<gene>
    <name evidence="1" type="ORF">KM031_21380</name>
</gene>
<dbReference type="PANTHER" id="PTHR43179:SF7">
    <property type="entry name" value="RHAMNOSYLTRANSFERASE WBBL"/>
    <property type="match status" value="1"/>
</dbReference>
<proteinExistence type="predicted"/>
<organism evidence="1 2">
    <name type="scientific">Gemmobacter fulvus</name>
    <dbReference type="NCBI Taxonomy" id="2840474"/>
    <lineage>
        <taxon>Bacteria</taxon>
        <taxon>Pseudomonadati</taxon>
        <taxon>Pseudomonadota</taxon>
        <taxon>Alphaproteobacteria</taxon>
        <taxon>Rhodobacterales</taxon>
        <taxon>Paracoccaceae</taxon>
        <taxon>Gemmobacter</taxon>
    </lineage>
</organism>
<keyword evidence="1" id="KW-0808">Transferase</keyword>
<name>A0A975PC96_9RHOB</name>
<dbReference type="Pfam" id="PF13641">
    <property type="entry name" value="Glyco_tranf_2_3"/>
    <property type="match status" value="1"/>
</dbReference>
<dbReference type="EMBL" id="CP076365">
    <property type="protein sequence ID" value="QWK92983.1"/>
    <property type="molecule type" value="Genomic_DNA"/>
</dbReference>
<dbReference type="GO" id="GO:0016757">
    <property type="term" value="F:glycosyltransferase activity"/>
    <property type="evidence" value="ECO:0007669"/>
    <property type="project" value="UniProtKB-KW"/>
</dbReference>
<dbReference type="PANTHER" id="PTHR43179">
    <property type="entry name" value="RHAMNOSYLTRANSFERASE WBBL"/>
    <property type="match status" value="1"/>
</dbReference>